<evidence type="ECO:0000256" key="6">
    <source>
        <dbReference type="ARBA" id="ARBA00022989"/>
    </source>
</evidence>
<keyword evidence="5 8" id="KW-0812">Transmembrane</keyword>
<dbReference type="InterPro" id="IPR040423">
    <property type="entry name" value="PEA_transferase"/>
</dbReference>
<dbReference type="AlphaFoldDB" id="A0A2T3KF89"/>
<comment type="subcellular location">
    <subcellularLocation>
        <location evidence="1">Cell inner membrane</location>
        <topology evidence="1">Multi-pass membrane protein</topology>
    </subcellularLocation>
</comment>
<organism evidence="11 12">
    <name type="scientific">Photobacterium kishitanii</name>
    <dbReference type="NCBI Taxonomy" id="318456"/>
    <lineage>
        <taxon>Bacteria</taxon>
        <taxon>Pseudomonadati</taxon>
        <taxon>Pseudomonadota</taxon>
        <taxon>Gammaproteobacteria</taxon>
        <taxon>Vibrionales</taxon>
        <taxon>Vibrionaceae</taxon>
        <taxon>Photobacterium</taxon>
    </lineage>
</organism>
<dbReference type="RefSeq" id="WP_107289834.1">
    <property type="nucleotide sequence ID" value="NZ_PYNF01000015.1"/>
</dbReference>
<keyword evidence="2" id="KW-1003">Cell membrane</keyword>
<evidence type="ECO:0000313" key="12">
    <source>
        <dbReference type="Proteomes" id="UP000241426"/>
    </source>
</evidence>
<evidence type="ECO:0000256" key="1">
    <source>
        <dbReference type="ARBA" id="ARBA00004429"/>
    </source>
</evidence>
<dbReference type="Proteomes" id="UP000241426">
    <property type="component" value="Unassembled WGS sequence"/>
</dbReference>
<name>A0A2T3KF89_9GAMM</name>
<dbReference type="GO" id="GO:0005886">
    <property type="term" value="C:plasma membrane"/>
    <property type="evidence" value="ECO:0007669"/>
    <property type="project" value="UniProtKB-SubCell"/>
</dbReference>
<dbReference type="GO" id="GO:0009244">
    <property type="term" value="P:lipopolysaccharide core region biosynthetic process"/>
    <property type="evidence" value="ECO:0007669"/>
    <property type="project" value="TreeGrafter"/>
</dbReference>
<feature type="transmembrane region" description="Helical" evidence="8">
    <location>
        <begin position="148"/>
        <end position="166"/>
    </location>
</feature>
<keyword evidence="3" id="KW-0997">Cell inner membrane</keyword>
<sequence length="541" mass="60951">MIALLSLYFTVVLNHPVLSKFNSIVDTVDTHGIVLKVICGLFLFFALNSIFSLIFSVYIPYLTKTILSVITLVSSIVSFQTLNYDVLFTDQMWLNIFSTDQGEALSYLNVSVISWVVITGIIPVILICLHKHQFGGPKHYILSTLKNILVGVLSIVIAGGLAFSHYKDFASIGRNNHYLQKMIVPTYPIYGLEKYIKETYFTKPIKFRDIGTDSHVVKADEGKKPTLFFLVVGETARTYNYSLNGYKGNDTNSYTQSLSNLESYRMVQSCGTYTALSVPCMFSNMTRKGYDANIAHHENNLMDMLHIAGIKTLWIDNDGGSKGVAKRISYVAINPKDNPKYCNGEMCYDTVLLKGLDKRITDMGTGSKVVAFHLVGSHGPTYYERVPKDMETFTPRCNRSDIQNCTHKELVNQYDDTIHFTDYVLSKIIDKLKTYEPKYNVALLYLSDHGESLGEDGIYLHGTPYMFAPKYQKHVPLITWFGDGFIKQRGIDMACLNKMALNEKSGLSQDNLFSSVLGLMHISTKLYNPSLDMFKQCSTDA</sequence>
<evidence type="ECO:0000259" key="10">
    <source>
        <dbReference type="Pfam" id="PF08019"/>
    </source>
</evidence>
<keyword evidence="6 8" id="KW-1133">Transmembrane helix</keyword>
<feature type="transmembrane region" description="Helical" evidence="8">
    <location>
        <begin position="104"/>
        <end position="127"/>
    </location>
</feature>
<dbReference type="Gene3D" id="3.40.720.10">
    <property type="entry name" value="Alkaline Phosphatase, subunit A"/>
    <property type="match status" value="1"/>
</dbReference>
<evidence type="ECO:0000259" key="9">
    <source>
        <dbReference type="Pfam" id="PF00884"/>
    </source>
</evidence>
<proteinExistence type="predicted"/>
<dbReference type="Pfam" id="PF08019">
    <property type="entry name" value="EptA_B_N"/>
    <property type="match status" value="1"/>
</dbReference>
<feature type="transmembrane region" description="Helical" evidence="8">
    <location>
        <begin position="35"/>
        <end position="59"/>
    </location>
</feature>
<evidence type="ECO:0000313" key="11">
    <source>
        <dbReference type="EMBL" id="PSU96465.1"/>
    </source>
</evidence>
<dbReference type="PANTHER" id="PTHR30443:SF0">
    <property type="entry name" value="PHOSPHOETHANOLAMINE TRANSFERASE EPTA"/>
    <property type="match status" value="1"/>
</dbReference>
<dbReference type="SUPFAM" id="SSF53649">
    <property type="entry name" value="Alkaline phosphatase-like"/>
    <property type="match status" value="1"/>
</dbReference>
<feature type="domain" description="Sulfatase N-terminal" evidence="9">
    <location>
        <begin position="228"/>
        <end position="522"/>
    </location>
</feature>
<dbReference type="NCBIfam" id="NF028537">
    <property type="entry name" value="P_eth_NH2_trans"/>
    <property type="match status" value="1"/>
</dbReference>
<evidence type="ECO:0000256" key="3">
    <source>
        <dbReference type="ARBA" id="ARBA00022519"/>
    </source>
</evidence>
<dbReference type="InterPro" id="IPR000917">
    <property type="entry name" value="Sulfatase_N"/>
</dbReference>
<dbReference type="CDD" id="cd16017">
    <property type="entry name" value="LptA"/>
    <property type="match status" value="1"/>
</dbReference>
<evidence type="ECO:0000256" key="8">
    <source>
        <dbReference type="SAM" id="Phobius"/>
    </source>
</evidence>
<dbReference type="InterPro" id="IPR058130">
    <property type="entry name" value="PEA_transf_C"/>
</dbReference>
<dbReference type="Pfam" id="PF00884">
    <property type="entry name" value="Sulfatase"/>
    <property type="match status" value="1"/>
</dbReference>
<reference evidence="11 12" key="1">
    <citation type="submission" date="2018-01" db="EMBL/GenBank/DDBJ databases">
        <title>Whole genome sequencing of Histamine producing bacteria.</title>
        <authorList>
            <person name="Butler K."/>
        </authorList>
    </citation>
    <scope>NUCLEOTIDE SEQUENCE [LARGE SCALE GENOMIC DNA]</scope>
    <source>
        <strain evidence="11 12">FS-7.2</strain>
    </source>
</reference>
<evidence type="ECO:0000256" key="7">
    <source>
        <dbReference type="ARBA" id="ARBA00023136"/>
    </source>
</evidence>
<evidence type="ECO:0000256" key="2">
    <source>
        <dbReference type="ARBA" id="ARBA00022475"/>
    </source>
</evidence>
<keyword evidence="7 8" id="KW-0472">Membrane</keyword>
<dbReference type="InterPro" id="IPR017850">
    <property type="entry name" value="Alkaline_phosphatase_core_sf"/>
</dbReference>
<feature type="transmembrane region" description="Helical" evidence="8">
    <location>
        <begin position="66"/>
        <end position="84"/>
    </location>
</feature>
<feature type="domain" description="Phosphoethanolamine transferase N-terminal" evidence="10">
    <location>
        <begin position="45"/>
        <end position="199"/>
    </location>
</feature>
<dbReference type="InterPro" id="IPR012549">
    <property type="entry name" value="EptA-like_N"/>
</dbReference>
<dbReference type="GO" id="GO:0016776">
    <property type="term" value="F:phosphotransferase activity, phosphate group as acceptor"/>
    <property type="evidence" value="ECO:0007669"/>
    <property type="project" value="TreeGrafter"/>
</dbReference>
<protein>
    <submittedName>
        <fullName evidence="11">Phosphoethanolamine transferase</fullName>
    </submittedName>
</protein>
<evidence type="ECO:0000256" key="5">
    <source>
        <dbReference type="ARBA" id="ARBA00022692"/>
    </source>
</evidence>
<accession>A0A2T3KF89</accession>
<keyword evidence="4 11" id="KW-0808">Transferase</keyword>
<evidence type="ECO:0000256" key="4">
    <source>
        <dbReference type="ARBA" id="ARBA00022679"/>
    </source>
</evidence>
<dbReference type="EMBL" id="PYNF01000015">
    <property type="protein sequence ID" value="PSU96465.1"/>
    <property type="molecule type" value="Genomic_DNA"/>
</dbReference>
<dbReference type="PANTHER" id="PTHR30443">
    <property type="entry name" value="INNER MEMBRANE PROTEIN"/>
    <property type="match status" value="1"/>
</dbReference>
<gene>
    <name evidence="11" type="ORF">C9J27_16095</name>
</gene>
<comment type="caution">
    <text evidence="11">The sequence shown here is derived from an EMBL/GenBank/DDBJ whole genome shotgun (WGS) entry which is preliminary data.</text>
</comment>